<dbReference type="PANTHER" id="PTHR21666:SF288">
    <property type="entry name" value="CELL DIVISION PROTEIN YTFB"/>
    <property type="match status" value="1"/>
</dbReference>
<dbReference type="PANTHER" id="PTHR21666">
    <property type="entry name" value="PEPTIDASE-RELATED"/>
    <property type="match status" value="1"/>
</dbReference>
<evidence type="ECO:0000259" key="9">
    <source>
        <dbReference type="Pfam" id="PF19425"/>
    </source>
</evidence>
<dbReference type="InterPro" id="IPR011055">
    <property type="entry name" value="Dup_hybrid_motif"/>
</dbReference>
<protein>
    <submittedName>
        <fullName evidence="10">Peptidoglycan DD-metalloendopeptidase family protein</fullName>
    </submittedName>
</protein>
<keyword evidence="7" id="KW-0482">Metalloprotease</keyword>
<dbReference type="GO" id="GO:0006508">
    <property type="term" value="P:proteolysis"/>
    <property type="evidence" value="ECO:0007669"/>
    <property type="project" value="UniProtKB-KW"/>
</dbReference>
<evidence type="ECO:0000256" key="7">
    <source>
        <dbReference type="ARBA" id="ARBA00023049"/>
    </source>
</evidence>
<name>A0A7K1GJ62_9FLAO</name>
<evidence type="ECO:0000313" key="10">
    <source>
        <dbReference type="EMBL" id="MTH28922.1"/>
    </source>
</evidence>
<comment type="subcellular location">
    <subcellularLocation>
        <location evidence="2">Cell envelope</location>
    </subcellularLocation>
</comment>
<dbReference type="CDD" id="cd12797">
    <property type="entry name" value="M23_peptidase"/>
    <property type="match status" value="1"/>
</dbReference>
<gene>
    <name evidence="10" type="ORF">GJV77_03160</name>
</gene>
<keyword evidence="6" id="KW-0862">Zinc</keyword>
<evidence type="ECO:0000313" key="11">
    <source>
        <dbReference type="Proteomes" id="UP000488936"/>
    </source>
</evidence>
<dbReference type="RefSeq" id="WP_155034901.1">
    <property type="nucleotide sequence ID" value="NZ_JAYMMG010000003.1"/>
</dbReference>
<dbReference type="InterPro" id="IPR050570">
    <property type="entry name" value="Cell_wall_metabolism_enzyme"/>
</dbReference>
<accession>A0A7K1GJ62</accession>
<dbReference type="GO" id="GO:0046872">
    <property type="term" value="F:metal ion binding"/>
    <property type="evidence" value="ECO:0007669"/>
    <property type="project" value="UniProtKB-KW"/>
</dbReference>
<evidence type="ECO:0000259" key="8">
    <source>
        <dbReference type="Pfam" id="PF01551"/>
    </source>
</evidence>
<evidence type="ECO:0000256" key="5">
    <source>
        <dbReference type="ARBA" id="ARBA00022801"/>
    </source>
</evidence>
<dbReference type="AlphaFoldDB" id="A0A7K1GJ62"/>
<dbReference type="Gene3D" id="2.70.70.10">
    <property type="entry name" value="Glucose Permease (Domain IIA)"/>
    <property type="match status" value="1"/>
</dbReference>
<dbReference type="Pfam" id="PF19425">
    <property type="entry name" value="Csd3_N2"/>
    <property type="match status" value="1"/>
</dbReference>
<keyword evidence="4" id="KW-0479">Metal-binding</keyword>
<dbReference type="OrthoDB" id="9810477at2"/>
<evidence type="ECO:0000256" key="3">
    <source>
        <dbReference type="ARBA" id="ARBA00022670"/>
    </source>
</evidence>
<dbReference type="GO" id="GO:0004222">
    <property type="term" value="F:metalloendopeptidase activity"/>
    <property type="evidence" value="ECO:0007669"/>
    <property type="project" value="TreeGrafter"/>
</dbReference>
<comment type="caution">
    <text evidence="10">The sequence shown here is derived from an EMBL/GenBank/DDBJ whole genome shotgun (WGS) entry which is preliminary data.</text>
</comment>
<evidence type="ECO:0000256" key="1">
    <source>
        <dbReference type="ARBA" id="ARBA00001947"/>
    </source>
</evidence>
<proteinExistence type="predicted"/>
<keyword evidence="3" id="KW-0645">Protease</keyword>
<evidence type="ECO:0000256" key="6">
    <source>
        <dbReference type="ARBA" id="ARBA00022833"/>
    </source>
</evidence>
<evidence type="ECO:0000256" key="4">
    <source>
        <dbReference type="ARBA" id="ARBA00022723"/>
    </source>
</evidence>
<dbReference type="SUPFAM" id="SSF51261">
    <property type="entry name" value="Duplicated hybrid motif"/>
    <property type="match status" value="1"/>
</dbReference>
<dbReference type="InterPro" id="IPR045834">
    <property type="entry name" value="Csd3_N2"/>
</dbReference>
<sequence>MKRIICGFLLLASLYSCKDKPEEVIIEEKDATENIDEVVAELYGFSLKDYEVVDDTLKSGDNLGKIFGENHLDATQVYNIVTRVKDSINVRGMRIGQPYSLVKYKDNPDKLAAFIYHPNISGYQVIDLRDSITAYTITYPVTIKRRTIASKIDGSLSNSLHNEGVDQSLATRMSQIFAWSIDFFKLQPEDRFAVTIEEKYINDTVYVGISKIDAAYFNYRGKDLYSFPYQRPGAKGIDYYDEEGRPMKSMFLKAPLKFFRITSRYTKKRFHPVQKRWKAHNGTDYAAPSGTPIMSTASGVVERAGYTAGNGNYVKVRHNGTYSTQYLHMSKILVKVGQYVDQGQTIGLVGSTGLATGPHVCYRFWKNGVQVDPLSQILPTSSPMDKKDIPAFKEHVVPLKQELDKVILTKFSQE</sequence>
<reference evidence="10 11" key="1">
    <citation type="journal article" date="2006" name="Int. J. Syst. Evol. Microbiol.">
        <title>Myroides pelagicus sp. nov., isolated from seawater in Thailand.</title>
        <authorList>
            <person name="Yoon J."/>
            <person name="Maneerat S."/>
            <person name="Kawai F."/>
            <person name="Yokota A."/>
        </authorList>
    </citation>
    <scope>NUCLEOTIDE SEQUENCE [LARGE SCALE GENOMIC DNA]</scope>
    <source>
        <strain evidence="10 11">SM1T</strain>
    </source>
</reference>
<comment type="cofactor">
    <cofactor evidence="1">
        <name>Zn(2+)</name>
        <dbReference type="ChEBI" id="CHEBI:29105"/>
    </cofactor>
</comment>
<dbReference type="EMBL" id="WMJY01000004">
    <property type="protein sequence ID" value="MTH28922.1"/>
    <property type="molecule type" value="Genomic_DNA"/>
</dbReference>
<organism evidence="10 11">
    <name type="scientific">Myroides pelagicus</name>
    <dbReference type="NCBI Taxonomy" id="270914"/>
    <lineage>
        <taxon>Bacteria</taxon>
        <taxon>Pseudomonadati</taxon>
        <taxon>Bacteroidota</taxon>
        <taxon>Flavobacteriia</taxon>
        <taxon>Flavobacteriales</taxon>
        <taxon>Flavobacteriaceae</taxon>
        <taxon>Myroides</taxon>
    </lineage>
</organism>
<dbReference type="GO" id="GO:0030313">
    <property type="term" value="C:cell envelope"/>
    <property type="evidence" value="ECO:0007669"/>
    <property type="project" value="UniProtKB-SubCell"/>
</dbReference>
<dbReference type="Pfam" id="PF01551">
    <property type="entry name" value="Peptidase_M23"/>
    <property type="match status" value="1"/>
</dbReference>
<dbReference type="Gene3D" id="3.10.450.350">
    <property type="match status" value="1"/>
</dbReference>
<feature type="domain" description="Csd3-like second N-terminal" evidence="9">
    <location>
        <begin position="145"/>
        <end position="265"/>
    </location>
</feature>
<dbReference type="PROSITE" id="PS51257">
    <property type="entry name" value="PROKAR_LIPOPROTEIN"/>
    <property type="match status" value="1"/>
</dbReference>
<dbReference type="Proteomes" id="UP000488936">
    <property type="component" value="Unassembled WGS sequence"/>
</dbReference>
<dbReference type="InterPro" id="IPR016047">
    <property type="entry name" value="M23ase_b-sheet_dom"/>
</dbReference>
<keyword evidence="11" id="KW-1185">Reference proteome</keyword>
<evidence type="ECO:0000256" key="2">
    <source>
        <dbReference type="ARBA" id="ARBA00004196"/>
    </source>
</evidence>
<keyword evidence="5" id="KW-0378">Hydrolase</keyword>
<feature type="domain" description="M23ase beta-sheet core" evidence="8">
    <location>
        <begin position="279"/>
        <end position="373"/>
    </location>
</feature>